<dbReference type="Proteomes" id="UP001333818">
    <property type="component" value="Unassembled WGS sequence"/>
</dbReference>
<reference evidence="4" key="1">
    <citation type="submission" date="2024-01" db="EMBL/GenBank/DDBJ databases">
        <title>Bank of Algae and Cyanobacteria of the Azores (BACA) strain genomes.</title>
        <authorList>
            <person name="Luz R."/>
            <person name="Cordeiro R."/>
            <person name="Fonseca A."/>
            <person name="Goncalves V."/>
        </authorList>
    </citation>
    <scope>NUCLEOTIDE SEQUENCE</scope>
    <source>
        <strain evidence="4">BACA0141</strain>
    </source>
</reference>
<dbReference type="PROSITE" id="PS50110">
    <property type="entry name" value="RESPONSE_REGULATORY"/>
    <property type="match status" value="1"/>
</dbReference>
<evidence type="ECO:0000256" key="1">
    <source>
        <dbReference type="ARBA" id="ARBA00022553"/>
    </source>
</evidence>
<feature type="modified residue" description="4-aspartylphosphate" evidence="2">
    <location>
        <position position="328"/>
    </location>
</feature>
<dbReference type="InterPro" id="IPR050595">
    <property type="entry name" value="Bact_response_regulator"/>
</dbReference>
<evidence type="ECO:0000256" key="2">
    <source>
        <dbReference type="PROSITE-ProRule" id="PRU00169"/>
    </source>
</evidence>
<dbReference type="SMART" id="SM00448">
    <property type="entry name" value="REC"/>
    <property type="match status" value="1"/>
</dbReference>
<dbReference type="Gene3D" id="3.40.50.2300">
    <property type="match status" value="1"/>
</dbReference>
<dbReference type="CDD" id="cd00156">
    <property type="entry name" value="REC"/>
    <property type="match status" value="1"/>
</dbReference>
<proteinExistence type="predicted"/>
<evidence type="ECO:0000259" key="3">
    <source>
        <dbReference type="PROSITE" id="PS50110"/>
    </source>
</evidence>
<dbReference type="SUPFAM" id="SSF52172">
    <property type="entry name" value="CheY-like"/>
    <property type="match status" value="1"/>
</dbReference>
<comment type="caution">
    <text evidence="4">The sequence shown here is derived from an EMBL/GenBank/DDBJ whole genome shotgun (WGS) entry which is preliminary data.</text>
</comment>
<dbReference type="Pfam" id="PF00072">
    <property type="entry name" value="Response_reg"/>
    <property type="match status" value="1"/>
</dbReference>
<evidence type="ECO:0000313" key="5">
    <source>
        <dbReference type="Proteomes" id="UP001333818"/>
    </source>
</evidence>
<dbReference type="EMBL" id="JAZBJZ010000011">
    <property type="protein sequence ID" value="MEE3716007.1"/>
    <property type="molecule type" value="Genomic_DNA"/>
</dbReference>
<protein>
    <submittedName>
        <fullName evidence="4">Response regulator</fullName>
    </submittedName>
</protein>
<dbReference type="InterPro" id="IPR011006">
    <property type="entry name" value="CheY-like_superfamily"/>
</dbReference>
<dbReference type="RefSeq" id="WP_330482431.1">
    <property type="nucleotide sequence ID" value="NZ_JAZBJZ010000011.1"/>
</dbReference>
<keyword evidence="5" id="KW-1185">Reference proteome</keyword>
<dbReference type="InterPro" id="IPR001789">
    <property type="entry name" value="Sig_transdc_resp-reg_receiver"/>
</dbReference>
<feature type="domain" description="Response regulatory" evidence="3">
    <location>
        <begin position="279"/>
        <end position="394"/>
    </location>
</feature>
<dbReference type="AlphaFoldDB" id="A0AAW9PR53"/>
<dbReference type="PANTHER" id="PTHR44591">
    <property type="entry name" value="STRESS RESPONSE REGULATOR PROTEIN 1"/>
    <property type="match status" value="1"/>
</dbReference>
<gene>
    <name evidence="4" type="ORF">V2H45_04510</name>
</gene>
<organism evidence="4 5">
    <name type="scientific">Tumidithrix elongata BACA0141</name>
    <dbReference type="NCBI Taxonomy" id="2716417"/>
    <lineage>
        <taxon>Bacteria</taxon>
        <taxon>Bacillati</taxon>
        <taxon>Cyanobacteriota</taxon>
        <taxon>Cyanophyceae</taxon>
        <taxon>Pseudanabaenales</taxon>
        <taxon>Pseudanabaenaceae</taxon>
        <taxon>Tumidithrix</taxon>
        <taxon>Tumidithrix elongata</taxon>
    </lineage>
</organism>
<sequence>MSQIPITFNSHEEPAATSTFLDELDMGGTVPAGQVVTNMTLKSLLAMLRLLLDSTGIVKVETPHLSWKIFIYGGSIAMIEEKNEFLPTLLRKFKIQKIRASDQVELTKKQNNSYQLYQLISQIFEQDPESTRQALKEVLFENLLALYLENTFSFVWQPAPTNTHFTLPIWQFSVLEDAATRGVQQWKKFSYVNHPYQTVQLLDEDHTIAHVPLFAKVTKGAHRISEIADHFKQHVSRTALKLDKLAENRTVAILPLQARSLVPEESNLPLTNDEIEIPRVLIVDDSPVLLKQFGELLKSWGYKINLVSEAANATQKILEYKPSIVFMDINMPEINGFDLIKQIRRQSNLSSIPLVLVTAENNMANNFRAKWAHCRFLAKPRTSAETQEFREQLRALLRELAPLPTDPIV</sequence>
<accession>A0AAW9PR53</accession>
<dbReference type="GO" id="GO:0000160">
    <property type="term" value="P:phosphorelay signal transduction system"/>
    <property type="evidence" value="ECO:0007669"/>
    <property type="project" value="InterPro"/>
</dbReference>
<name>A0AAW9PR53_9CYAN</name>
<evidence type="ECO:0000313" key="4">
    <source>
        <dbReference type="EMBL" id="MEE3716007.1"/>
    </source>
</evidence>
<keyword evidence="1 2" id="KW-0597">Phosphoprotein</keyword>
<dbReference type="PANTHER" id="PTHR44591:SF23">
    <property type="entry name" value="CHEY SUBFAMILY"/>
    <property type="match status" value="1"/>
</dbReference>